<keyword evidence="2 6" id="KW-0812">Transmembrane</keyword>
<evidence type="ECO:0000313" key="7">
    <source>
        <dbReference type="EMBL" id="WPY00257.1"/>
    </source>
</evidence>
<reference evidence="7 8" key="1">
    <citation type="submission" date="2022-10" db="EMBL/GenBank/DDBJ databases">
        <title>Host association and intracellularity evolved multiple times independently in the Rickettsiales.</title>
        <authorList>
            <person name="Castelli M."/>
            <person name="Nardi T."/>
            <person name="Gammuto L."/>
            <person name="Bellinzona G."/>
            <person name="Sabaneyeva E."/>
            <person name="Potekhin A."/>
            <person name="Serra V."/>
            <person name="Petroni G."/>
            <person name="Sassera D."/>
        </authorList>
    </citation>
    <scope>NUCLEOTIDE SEQUENCE [LARGE SCALE GENOMIC DNA]</scope>
    <source>
        <strain evidence="7 8">Kr 154-4</strain>
    </source>
</reference>
<evidence type="ECO:0000256" key="3">
    <source>
        <dbReference type="ARBA" id="ARBA00022989"/>
    </source>
</evidence>
<dbReference type="InterPro" id="IPR024461">
    <property type="entry name" value="CCDC90-like"/>
</dbReference>
<dbReference type="Proteomes" id="UP001326613">
    <property type="component" value="Chromosome"/>
</dbReference>
<evidence type="ECO:0000256" key="2">
    <source>
        <dbReference type="ARBA" id="ARBA00022692"/>
    </source>
</evidence>
<feature type="transmembrane region" description="Helical" evidence="6">
    <location>
        <begin position="106"/>
        <end position="126"/>
    </location>
</feature>
<organism evidence="7 8">
    <name type="scientific">Candidatus Trichorickettsia mobilis</name>
    <dbReference type="NCBI Taxonomy" id="1346319"/>
    <lineage>
        <taxon>Bacteria</taxon>
        <taxon>Pseudomonadati</taxon>
        <taxon>Pseudomonadota</taxon>
        <taxon>Alphaproteobacteria</taxon>
        <taxon>Rickettsiales</taxon>
        <taxon>Rickettsiaceae</taxon>
        <taxon>Rickettsieae</taxon>
        <taxon>Candidatus Trichorickettsia</taxon>
    </lineage>
</organism>
<sequence length="127" mass="14343">MGITNAHSLVNKLITIGLTNNQVELVTEIVDQFVTKNEFNDISKILATKTDLAELKTEFKSDIFELRTEFKSDIADLRAEFKSDIANLKTELKGDIATIKIDMLKWLLPFLLTIIGLVMSVFIKLIV</sequence>
<dbReference type="Gene3D" id="6.10.250.2700">
    <property type="match status" value="1"/>
</dbReference>
<proteinExistence type="predicted"/>
<dbReference type="Pfam" id="PF07798">
    <property type="entry name" value="CCDC90-like"/>
    <property type="match status" value="1"/>
</dbReference>
<evidence type="ECO:0000256" key="4">
    <source>
        <dbReference type="ARBA" id="ARBA00023054"/>
    </source>
</evidence>
<protein>
    <submittedName>
        <fullName evidence="7">DUF1640 domain-containing protein</fullName>
    </submittedName>
</protein>
<evidence type="ECO:0000256" key="5">
    <source>
        <dbReference type="ARBA" id="ARBA00023136"/>
    </source>
</evidence>
<dbReference type="RefSeq" id="WP_323738345.1">
    <property type="nucleotide sequence ID" value="NZ_CP112932.1"/>
</dbReference>
<keyword evidence="8" id="KW-1185">Reference proteome</keyword>
<gene>
    <name evidence="7" type="ORF">Trichorick_00129</name>
</gene>
<evidence type="ECO:0000256" key="1">
    <source>
        <dbReference type="ARBA" id="ARBA00004370"/>
    </source>
</evidence>
<comment type="subcellular location">
    <subcellularLocation>
        <location evidence="1">Membrane</location>
    </subcellularLocation>
</comment>
<evidence type="ECO:0000256" key="6">
    <source>
        <dbReference type="SAM" id="Phobius"/>
    </source>
</evidence>
<keyword evidence="3 6" id="KW-1133">Transmembrane helix</keyword>
<accession>A0ABZ0UQD2</accession>
<dbReference type="EMBL" id="CP112932">
    <property type="protein sequence ID" value="WPY00257.1"/>
    <property type="molecule type" value="Genomic_DNA"/>
</dbReference>
<keyword evidence="4" id="KW-0175">Coiled coil</keyword>
<keyword evidence="5 6" id="KW-0472">Membrane</keyword>
<evidence type="ECO:0000313" key="8">
    <source>
        <dbReference type="Proteomes" id="UP001326613"/>
    </source>
</evidence>
<name>A0ABZ0UQD2_9RICK</name>